<dbReference type="Pfam" id="PF07716">
    <property type="entry name" value="bZIP_2"/>
    <property type="match status" value="1"/>
</dbReference>
<proteinExistence type="predicted"/>
<dbReference type="EMBL" id="CAJFCV020000005">
    <property type="protein sequence ID" value="CAG9123351.1"/>
    <property type="molecule type" value="Genomic_DNA"/>
</dbReference>
<protein>
    <submittedName>
        <fullName evidence="8">(pine wood nematode) hypothetical protein</fullName>
    </submittedName>
    <submittedName>
        <fullName evidence="12">BZIP domain-containing protein</fullName>
    </submittedName>
</protein>
<dbReference type="Proteomes" id="UP000659654">
    <property type="component" value="Unassembled WGS sequence"/>
</dbReference>
<evidence type="ECO:0000313" key="9">
    <source>
        <dbReference type="EMBL" id="CAG9123351.1"/>
    </source>
</evidence>
<dbReference type="AlphaFoldDB" id="A0A1I7RS01"/>
<evidence type="ECO:0000259" key="7">
    <source>
        <dbReference type="PROSITE" id="PS50217"/>
    </source>
</evidence>
<evidence type="ECO:0000256" key="4">
    <source>
        <dbReference type="ARBA" id="ARBA00023163"/>
    </source>
</evidence>
<dbReference type="eggNOG" id="KOG3119">
    <property type="taxonomic scope" value="Eukaryota"/>
</dbReference>
<evidence type="ECO:0000256" key="6">
    <source>
        <dbReference type="SAM" id="MobiDB-lite"/>
    </source>
</evidence>
<evidence type="ECO:0000313" key="8">
    <source>
        <dbReference type="EMBL" id="CAD5231841.1"/>
    </source>
</evidence>
<dbReference type="CDD" id="cd14695">
    <property type="entry name" value="bZIP_HLF"/>
    <property type="match status" value="1"/>
</dbReference>
<name>A0A1I7RS01_BURXY</name>
<keyword evidence="5" id="KW-0539">Nucleus</keyword>
<dbReference type="InterPro" id="IPR004827">
    <property type="entry name" value="bZIP"/>
</dbReference>
<dbReference type="GO" id="GO:0005634">
    <property type="term" value="C:nucleus"/>
    <property type="evidence" value="ECO:0007669"/>
    <property type="project" value="UniProtKB-SubCell"/>
</dbReference>
<dbReference type="PANTHER" id="PTHR11988:SF56">
    <property type="entry name" value="TRANSCRIPTION FACTOR CES-2"/>
    <property type="match status" value="1"/>
</dbReference>
<reference evidence="9" key="2">
    <citation type="submission" date="2020-08" db="EMBL/GenBank/DDBJ databases">
        <authorList>
            <person name="Kikuchi T."/>
        </authorList>
    </citation>
    <scope>NUCLEOTIDE SEQUENCE</scope>
    <source>
        <strain evidence="8">Ka4C1</strain>
    </source>
</reference>
<evidence type="ECO:0000256" key="3">
    <source>
        <dbReference type="ARBA" id="ARBA00023125"/>
    </source>
</evidence>
<evidence type="ECO:0000313" key="10">
    <source>
        <dbReference type="Proteomes" id="UP000095284"/>
    </source>
</evidence>
<dbReference type="GO" id="GO:0000981">
    <property type="term" value="F:DNA-binding transcription factor activity, RNA polymerase II-specific"/>
    <property type="evidence" value="ECO:0007669"/>
    <property type="project" value="TreeGrafter"/>
</dbReference>
<evidence type="ECO:0000256" key="2">
    <source>
        <dbReference type="ARBA" id="ARBA00023015"/>
    </source>
</evidence>
<evidence type="ECO:0000256" key="1">
    <source>
        <dbReference type="ARBA" id="ARBA00004123"/>
    </source>
</evidence>
<dbReference type="Proteomes" id="UP000582659">
    <property type="component" value="Unassembled WGS sequence"/>
</dbReference>
<dbReference type="Gene3D" id="1.20.5.170">
    <property type="match status" value="1"/>
</dbReference>
<keyword evidence="4" id="KW-0804">Transcription</keyword>
<dbReference type="WBParaSite" id="BXY_0350300.1">
    <property type="protein sequence ID" value="BXY_0350300.1"/>
    <property type="gene ID" value="BXY_0350300"/>
</dbReference>
<gene>
    <name evidence="8" type="ORF">BXYJ_LOCUS11937</name>
</gene>
<dbReference type="InterPro" id="IPR046347">
    <property type="entry name" value="bZIP_sf"/>
</dbReference>
<comment type="subcellular location">
    <subcellularLocation>
        <location evidence="1">Nucleus</location>
    </subcellularLocation>
</comment>
<evidence type="ECO:0000313" key="12">
    <source>
        <dbReference type="WBParaSite" id="BXY_0350300.1"/>
    </source>
</evidence>
<organism evidence="10 12">
    <name type="scientific">Bursaphelenchus xylophilus</name>
    <name type="common">Pinewood nematode worm</name>
    <name type="synonym">Aphelenchoides xylophilus</name>
    <dbReference type="NCBI Taxonomy" id="6326"/>
    <lineage>
        <taxon>Eukaryota</taxon>
        <taxon>Metazoa</taxon>
        <taxon>Ecdysozoa</taxon>
        <taxon>Nematoda</taxon>
        <taxon>Chromadorea</taxon>
        <taxon>Rhabditida</taxon>
        <taxon>Tylenchina</taxon>
        <taxon>Tylenchomorpha</taxon>
        <taxon>Aphelenchoidea</taxon>
        <taxon>Aphelenchoididae</taxon>
        <taxon>Bursaphelenchus</taxon>
    </lineage>
</organism>
<keyword evidence="3" id="KW-0238">DNA-binding</keyword>
<accession>A0A1I7RS01</accession>
<evidence type="ECO:0000256" key="5">
    <source>
        <dbReference type="ARBA" id="ARBA00023242"/>
    </source>
</evidence>
<dbReference type="EMBL" id="CAJFDI010000005">
    <property type="protein sequence ID" value="CAD5231841.1"/>
    <property type="molecule type" value="Genomic_DNA"/>
</dbReference>
<dbReference type="Proteomes" id="UP000095284">
    <property type="component" value="Unplaced"/>
</dbReference>
<dbReference type="SUPFAM" id="SSF57959">
    <property type="entry name" value="Leucine zipper domain"/>
    <property type="match status" value="1"/>
</dbReference>
<evidence type="ECO:0000313" key="11">
    <source>
        <dbReference type="Proteomes" id="UP000659654"/>
    </source>
</evidence>
<sequence>MTSSLAHSAQRLLEQPLLPLDLSYSTLYGIYTGANTFNPSALQYPATTTLPIKIDPQDVENKMPFLSDYPLNTSSGASLGLLDCSTTILQSKLDNHLASNASDSDGCLSSTSYCSNKSKSGGEKRKKELIRDQAYWERRRKNNDAAKRSRDSRRKKEDEVAVRAALLEQENLRLRFEVERLKTEIERHRVVALNSKILINPSFESLARIEWDRAQTLTL</sequence>
<keyword evidence="11" id="KW-1185">Reference proteome</keyword>
<reference evidence="12" key="1">
    <citation type="submission" date="2016-11" db="UniProtKB">
        <authorList>
            <consortium name="WormBaseParasite"/>
        </authorList>
    </citation>
    <scope>IDENTIFICATION</scope>
</reference>
<dbReference type="PANTHER" id="PTHR11988">
    <property type="entry name" value="THYROTROPH EMBRYONIC FACTOR RELATED"/>
    <property type="match status" value="1"/>
</dbReference>
<feature type="domain" description="BZIP" evidence="7">
    <location>
        <begin position="132"/>
        <end position="189"/>
    </location>
</feature>
<feature type="region of interest" description="Disordered" evidence="6">
    <location>
        <begin position="100"/>
        <end position="127"/>
    </location>
</feature>
<feature type="compositionally biased region" description="Low complexity" evidence="6">
    <location>
        <begin position="109"/>
        <end position="119"/>
    </location>
</feature>
<dbReference type="GO" id="GO:0000978">
    <property type="term" value="F:RNA polymerase II cis-regulatory region sequence-specific DNA binding"/>
    <property type="evidence" value="ECO:0007669"/>
    <property type="project" value="TreeGrafter"/>
</dbReference>
<dbReference type="InterPro" id="IPR040223">
    <property type="entry name" value="PAR_bZIP"/>
</dbReference>
<dbReference type="OrthoDB" id="6022300at2759"/>
<dbReference type="PROSITE" id="PS50217">
    <property type="entry name" value="BZIP"/>
    <property type="match status" value="1"/>
</dbReference>
<dbReference type="SMART" id="SM00338">
    <property type="entry name" value="BRLZ"/>
    <property type="match status" value="1"/>
</dbReference>
<keyword evidence="2" id="KW-0805">Transcription regulation</keyword>
<dbReference type="SMR" id="A0A1I7RS01"/>